<proteinExistence type="predicted"/>
<gene>
    <name evidence="2" type="ORF">ENO47_03255</name>
</gene>
<name>A0A7C2ZID6_9AQUI</name>
<reference evidence="2" key="1">
    <citation type="journal article" date="2020" name="mSystems">
        <title>Genome- and Community-Level Interaction Insights into Carbon Utilization and Element Cycling Functions of Hydrothermarchaeota in Hydrothermal Sediment.</title>
        <authorList>
            <person name="Zhou Z."/>
            <person name="Liu Y."/>
            <person name="Xu W."/>
            <person name="Pan J."/>
            <person name="Luo Z.H."/>
            <person name="Li M."/>
        </authorList>
    </citation>
    <scope>NUCLEOTIDE SEQUENCE [LARGE SCALE GENOMIC DNA]</scope>
    <source>
        <strain evidence="2">SpSt-132</strain>
    </source>
</reference>
<sequence>MNGGENSEGWRAKFCKFLKCFCECFEKKGENTESCNMQNQGAKGGDKPQSSLERTKEIVDFLAKIATMSVPPAVFAGSLIFFWYGMNLKHGFNILTYLSTTDFIVIFSIVYFFTILTLAFLLFAAFLIADRHIKKSSIICIIIIIITIIIIFVLFLFLINWSLNLNYNPLIILIIATGIGLYNAFLGISIGKSIKEGKNDWLSVLFNFLFFVPIVIIIIIMPLYYNREVLKFTNYADKYACLIINDKDKILKSAIQNNKNTNIFSIFTCSDGENHCITQKSVYVFLHTKDYLIITQRPDEQGKIPKGSPVLPIPTSVIILYKDAKKDECCFKEVNQQSTQPPQTK</sequence>
<dbReference type="AlphaFoldDB" id="A0A7C2ZID6"/>
<dbReference type="EMBL" id="DSFP01000031">
    <property type="protein sequence ID" value="HEW45672.1"/>
    <property type="molecule type" value="Genomic_DNA"/>
</dbReference>
<feature type="transmembrane region" description="Helical" evidence="1">
    <location>
        <begin position="170"/>
        <end position="190"/>
    </location>
</feature>
<keyword evidence="1" id="KW-0472">Membrane</keyword>
<protein>
    <submittedName>
        <fullName evidence="2">Uncharacterized protein</fullName>
    </submittedName>
</protein>
<organism evidence="2">
    <name type="scientific">Hydrogenobacter sp</name>
    <dbReference type="NCBI Taxonomy" id="2152829"/>
    <lineage>
        <taxon>Bacteria</taxon>
        <taxon>Pseudomonadati</taxon>
        <taxon>Aquificota</taxon>
        <taxon>Aquificia</taxon>
        <taxon>Aquificales</taxon>
        <taxon>Aquificaceae</taxon>
        <taxon>Hydrogenobacter</taxon>
    </lineage>
</organism>
<feature type="transmembrane region" description="Helical" evidence="1">
    <location>
        <begin position="202"/>
        <end position="225"/>
    </location>
</feature>
<keyword evidence="1" id="KW-0812">Transmembrane</keyword>
<feature type="transmembrane region" description="Helical" evidence="1">
    <location>
        <begin position="104"/>
        <end position="129"/>
    </location>
</feature>
<feature type="transmembrane region" description="Helical" evidence="1">
    <location>
        <begin position="136"/>
        <end position="158"/>
    </location>
</feature>
<feature type="transmembrane region" description="Helical" evidence="1">
    <location>
        <begin position="61"/>
        <end position="84"/>
    </location>
</feature>
<evidence type="ECO:0000313" key="2">
    <source>
        <dbReference type="EMBL" id="HEW45672.1"/>
    </source>
</evidence>
<keyword evidence="1" id="KW-1133">Transmembrane helix</keyword>
<comment type="caution">
    <text evidence="2">The sequence shown here is derived from an EMBL/GenBank/DDBJ whole genome shotgun (WGS) entry which is preliminary data.</text>
</comment>
<accession>A0A7C2ZID6</accession>
<evidence type="ECO:0000256" key="1">
    <source>
        <dbReference type="SAM" id="Phobius"/>
    </source>
</evidence>